<organism evidence="3 4">
    <name type="scientific">Clostridium brassicae</name>
    <dbReference type="NCBI Taxonomy" id="2999072"/>
    <lineage>
        <taxon>Bacteria</taxon>
        <taxon>Bacillati</taxon>
        <taxon>Bacillota</taxon>
        <taxon>Clostridia</taxon>
        <taxon>Eubacteriales</taxon>
        <taxon>Clostridiaceae</taxon>
        <taxon>Clostridium</taxon>
    </lineage>
</organism>
<dbReference type="EMBL" id="JAPQFJ010000013">
    <property type="protein sequence ID" value="MCY6959488.1"/>
    <property type="molecule type" value="Genomic_DNA"/>
</dbReference>
<keyword evidence="1 2" id="KW-0819">tRNA processing</keyword>
<comment type="caution">
    <text evidence="2">Lacks conserved residue(s) required for the propagation of feature annotation.</text>
</comment>
<feature type="binding site" evidence="2">
    <location>
        <position position="165"/>
    </location>
    <ligand>
        <name>ATP</name>
        <dbReference type="ChEBI" id="CHEBI:30616"/>
    </ligand>
</feature>
<name>A0ABT4DB05_9CLOT</name>
<accession>A0ABT4DB05</accession>
<keyword evidence="2" id="KW-0694">RNA-binding</keyword>
<feature type="binding site" evidence="2">
    <location>
        <position position="190"/>
    </location>
    <ligand>
        <name>ATP</name>
        <dbReference type="ChEBI" id="CHEBI:30616"/>
    </ligand>
</feature>
<dbReference type="PANTHER" id="PTHR37825:SF1">
    <property type="entry name" value="TRNA(MET) CYTIDINE ACETATE LIGASE"/>
    <property type="match status" value="1"/>
</dbReference>
<keyword evidence="2" id="KW-0436">Ligase</keyword>
<dbReference type="EC" id="6.3.4.-" evidence="2"/>
<dbReference type="SUPFAM" id="SSF52374">
    <property type="entry name" value="Nucleotidylyl transferase"/>
    <property type="match status" value="1"/>
</dbReference>
<dbReference type="Proteomes" id="UP001144612">
    <property type="component" value="Unassembled WGS sequence"/>
</dbReference>
<evidence type="ECO:0000313" key="4">
    <source>
        <dbReference type="Proteomes" id="UP001144612"/>
    </source>
</evidence>
<comment type="subcellular location">
    <subcellularLocation>
        <location evidence="2">Cytoplasm</location>
    </subcellularLocation>
</comment>
<gene>
    <name evidence="2" type="primary">tmcAL</name>
    <name evidence="3" type="ORF">OW729_12790</name>
</gene>
<comment type="similarity">
    <text evidence="2">Belongs to the TmcAL family.</text>
</comment>
<comment type="function">
    <text evidence="2">Catalyzes the formation of N(4)-acetylcytidine (ac(4)C) at the wobble position of elongator tRNA(Met), using acetate and ATP as substrates. First activates an acetate ion to form acetyladenylate (Ac-AMP) and then transfers the acetyl group to tRNA to form ac(4)C34.</text>
</comment>
<comment type="catalytic activity">
    <reaction evidence="2">
        <text>cytidine(34) in elongator tRNA(Met) + acetate + ATP = N(4)-acetylcytidine(34) in elongator tRNA(Met) + AMP + diphosphate</text>
        <dbReference type="Rhea" id="RHEA:58144"/>
        <dbReference type="Rhea" id="RHEA-COMP:10693"/>
        <dbReference type="Rhea" id="RHEA-COMP:10694"/>
        <dbReference type="ChEBI" id="CHEBI:30089"/>
        <dbReference type="ChEBI" id="CHEBI:30616"/>
        <dbReference type="ChEBI" id="CHEBI:33019"/>
        <dbReference type="ChEBI" id="CHEBI:74900"/>
        <dbReference type="ChEBI" id="CHEBI:82748"/>
        <dbReference type="ChEBI" id="CHEBI:456215"/>
    </reaction>
</comment>
<proteinExistence type="inferred from homology"/>
<dbReference type="PANTHER" id="PTHR37825">
    <property type="entry name" value="TRNA(MET) CYTIDINE ACETATE LIGASE"/>
    <property type="match status" value="1"/>
</dbReference>
<dbReference type="HAMAP" id="MF_01539">
    <property type="entry name" value="TmcAL"/>
    <property type="match status" value="1"/>
</dbReference>
<dbReference type="InterPro" id="IPR008513">
    <property type="entry name" value="tRNA(Met)_cyd_acetate_ligase"/>
</dbReference>
<comment type="caution">
    <text evidence="3">The sequence shown here is derived from an EMBL/GenBank/DDBJ whole genome shotgun (WGS) entry which is preliminary data.</text>
</comment>
<feature type="binding site" evidence="2">
    <location>
        <begin position="7"/>
        <end position="20"/>
    </location>
    <ligand>
        <name>ATP</name>
        <dbReference type="ChEBI" id="CHEBI:30616"/>
    </ligand>
</feature>
<dbReference type="RefSeq" id="WP_268061915.1">
    <property type="nucleotide sequence ID" value="NZ_JAPQFJ010000013.1"/>
</dbReference>
<dbReference type="Gene3D" id="3.40.50.620">
    <property type="entry name" value="HUPs"/>
    <property type="match status" value="1"/>
</dbReference>
<protein>
    <recommendedName>
        <fullName evidence="2">tRNA(Met) cytidine acetate ligase</fullName>
        <ecNumber evidence="2">6.3.4.-</ecNumber>
    </recommendedName>
</protein>
<dbReference type="Pfam" id="PF05636">
    <property type="entry name" value="HIGH_NTase1"/>
    <property type="match status" value="1"/>
</dbReference>
<keyword evidence="2" id="KW-0820">tRNA-binding</keyword>
<keyword evidence="2" id="KW-0963">Cytoplasm</keyword>
<reference evidence="3" key="1">
    <citation type="submission" date="2022-12" db="EMBL/GenBank/DDBJ databases">
        <title>Clostridium sp. nov., isolated from industrial wastewater.</title>
        <authorList>
            <person name="Jiayan W."/>
        </authorList>
    </citation>
    <scope>NUCLEOTIDE SEQUENCE</scope>
    <source>
        <strain evidence="3">ZC22-4</strain>
    </source>
</reference>
<keyword evidence="4" id="KW-1185">Reference proteome</keyword>
<keyword evidence="2" id="KW-0067">ATP-binding</keyword>
<evidence type="ECO:0000256" key="2">
    <source>
        <dbReference type="HAMAP-Rule" id="MF_01539"/>
    </source>
</evidence>
<feature type="binding site" evidence="2">
    <location>
        <position position="102"/>
    </location>
    <ligand>
        <name>ATP</name>
        <dbReference type="ChEBI" id="CHEBI:30616"/>
    </ligand>
</feature>
<keyword evidence="2" id="KW-0547">Nucleotide-binding</keyword>
<evidence type="ECO:0000256" key="1">
    <source>
        <dbReference type="ARBA" id="ARBA00022694"/>
    </source>
</evidence>
<sequence length="400" mass="45006">MNITAIIAEYNPLHKGHIYHINESKKLTNCDGVLCIMSGNFVQRGVPAIVDKWSRTEMALKSGVDLVIELPVIYSLSSAEFFAQGAVSILNNLGIVKNLCFGSESGDVDILKRIAHILSEEPLEFKLKLKEFLNKGLSFPSARSKALKYFFNNTSLTSEVLSSSNNILGIEYCKSLLNLKSSITPYTIQRQGGTYNSTSLENNFSSATAIRKALKENNSVSSIEDNIPSCSSEILKNLINKNSLSFAEEMFNFLKFKIFTCPYNIENLPDVSEGLHNKIIKSIYKSNSYKELINNIKSKRYTETRINRILCQYFIGFENYDTKTLRKSNGTHARVLGFNEKGKQILKILKTTSSIPIYTKLPKILNPYLSLDIQATKAYSLINNNISPFSDYLLNPVMLF</sequence>
<evidence type="ECO:0000313" key="3">
    <source>
        <dbReference type="EMBL" id="MCY6959488.1"/>
    </source>
</evidence>
<dbReference type="InterPro" id="IPR014729">
    <property type="entry name" value="Rossmann-like_a/b/a_fold"/>
</dbReference>
<dbReference type="NCBIfam" id="NF010191">
    <property type="entry name" value="PRK13670.1"/>
    <property type="match status" value="1"/>
</dbReference>